<dbReference type="PANTHER" id="PTHR30055:SF187">
    <property type="entry name" value="TRANSCRIPTIONAL REGULATORY PROTEIN"/>
    <property type="match status" value="1"/>
</dbReference>
<gene>
    <name evidence="4" type="ORF">ACFPET_22895</name>
</gene>
<keyword evidence="1 2" id="KW-0238">DNA-binding</keyword>
<organism evidence="4 5">
    <name type="scientific">Salininema proteolyticum</name>
    <dbReference type="NCBI Taxonomy" id="1607685"/>
    <lineage>
        <taxon>Bacteria</taxon>
        <taxon>Bacillati</taxon>
        <taxon>Actinomycetota</taxon>
        <taxon>Actinomycetes</taxon>
        <taxon>Glycomycetales</taxon>
        <taxon>Glycomycetaceae</taxon>
        <taxon>Salininema</taxon>
    </lineage>
</organism>
<dbReference type="SUPFAM" id="SSF46689">
    <property type="entry name" value="Homeodomain-like"/>
    <property type="match status" value="1"/>
</dbReference>
<dbReference type="Pfam" id="PF00440">
    <property type="entry name" value="TetR_N"/>
    <property type="match status" value="1"/>
</dbReference>
<evidence type="ECO:0000259" key="3">
    <source>
        <dbReference type="PROSITE" id="PS50977"/>
    </source>
</evidence>
<feature type="domain" description="HTH tetR-type" evidence="3">
    <location>
        <begin position="9"/>
        <end position="69"/>
    </location>
</feature>
<dbReference type="RefSeq" id="WP_380625676.1">
    <property type="nucleotide sequence ID" value="NZ_JBHSDK010000061.1"/>
</dbReference>
<protein>
    <submittedName>
        <fullName evidence="4">TetR/AcrR family transcriptional regulator</fullName>
    </submittedName>
</protein>
<dbReference type="Gene3D" id="1.10.357.10">
    <property type="entry name" value="Tetracycline Repressor, domain 2"/>
    <property type="match status" value="1"/>
</dbReference>
<dbReference type="Proteomes" id="UP001595823">
    <property type="component" value="Unassembled WGS sequence"/>
</dbReference>
<evidence type="ECO:0000313" key="4">
    <source>
        <dbReference type="EMBL" id="MFC4338044.1"/>
    </source>
</evidence>
<name>A0ABV8U5E2_9ACTN</name>
<accession>A0ABV8U5E2</accession>
<evidence type="ECO:0000313" key="5">
    <source>
        <dbReference type="Proteomes" id="UP001595823"/>
    </source>
</evidence>
<feature type="DNA-binding region" description="H-T-H motif" evidence="2">
    <location>
        <begin position="32"/>
        <end position="51"/>
    </location>
</feature>
<dbReference type="InterPro" id="IPR001647">
    <property type="entry name" value="HTH_TetR"/>
</dbReference>
<evidence type="ECO:0000256" key="1">
    <source>
        <dbReference type="ARBA" id="ARBA00023125"/>
    </source>
</evidence>
<sequence>MPVKRERGRQTVEKLLDSALTVYSQKGPRDYTLSAVLEHSGVSVGSLYHHFGGFDGLNAALYLRGSRDLNAELTEAILPQTTAKGGIQAFVLTIIDWCERNRDMAHFMLVIPHMALADRTAETWTEVEEMFAELVAWLVPHFESGALRPMPVRMFEALVNGPVNEFLRAWLLGLPEVGIDDARAVLPERIWESVKGD</sequence>
<dbReference type="EMBL" id="JBHSDK010000061">
    <property type="protein sequence ID" value="MFC4338044.1"/>
    <property type="molecule type" value="Genomic_DNA"/>
</dbReference>
<proteinExistence type="predicted"/>
<evidence type="ECO:0000256" key="2">
    <source>
        <dbReference type="PROSITE-ProRule" id="PRU00335"/>
    </source>
</evidence>
<reference evidence="5" key="1">
    <citation type="journal article" date="2019" name="Int. J. Syst. Evol. Microbiol.">
        <title>The Global Catalogue of Microorganisms (GCM) 10K type strain sequencing project: providing services to taxonomists for standard genome sequencing and annotation.</title>
        <authorList>
            <consortium name="The Broad Institute Genomics Platform"/>
            <consortium name="The Broad Institute Genome Sequencing Center for Infectious Disease"/>
            <person name="Wu L."/>
            <person name="Ma J."/>
        </authorList>
    </citation>
    <scope>NUCLEOTIDE SEQUENCE [LARGE SCALE GENOMIC DNA]</scope>
    <source>
        <strain evidence="5">IBRC-M 10908</strain>
    </source>
</reference>
<dbReference type="InterPro" id="IPR009057">
    <property type="entry name" value="Homeodomain-like_sf"/>
</dbReference>
<dbReference type="InterPro" id="IPR036271">
    <property type="entry name" value="Tet_transcr_reg_TetR-rel_C_sf"/>
</dbReference>
<comment type="caution">
    <text evidence="4">The sequence shown here is derived from an EMBL/GenBank/DDBJ whole genome shotgun (WGS) entry which is preliminary data.</text>
</comment>
<keyword evidence="5" id="KW-1185">Reference proteome</keyword>
<dbReference type="PANTHER" id="PTHR30055">
    <property type="entry name" value="HTH-TYPE TRANSCRIPTIONAL REGULATOR RUTR"/>
    <property type="match status" value="1"/>
</dbReference>
<dbReference type="PROSITE" id="PS50977">
    <property type="entry name" value="HTH_TETR_2"/>
    <property type="match status" value="1"/>
</dbReference>
<dbReference type="InterPro" id="IPR050109">
    <property type="entry name" value="HTH-type_TetR-like_transc_reg"/>
</dbReference>
<dbReference type="SUPFAM" id="SSF48498">
    <property type="entry name" value="Tetracyclin repressor-like, C-terminal domain"/>
    <property type="match status" value="1"/>
</dbReference>